<dbReference type="Pfam" id="PF03103">
    <property type="entry name" value="DUF243"/>
    <property type="match status" value="1"/>
</dbReference>
<keyword evidence="4" id="KW-0347">Helicase</keyword>
<protein>
    <submittedName>
        <fullName evidence="4">ATP-dependent RNA helicase A</fullName>
    </submittedName>
</protein>
<reference evidence="4" key="1">
    <citation type="submission" date="2025-08" db="UniProtKB">
        <authorList>
            <consortium name="RefSeq"/>
        </authorList>
    </citation>
    <scope>IDENTIFICATION</scope>
    <source>
        <tissue evidence="4">Whole organism</tissue>
    </source>
</reference>
<keyword evidence="4" id="KW-0547">Nucleotide-binding</keyword>
<proteinExistence type="predicted"/>
<evidence type="ECO:0000256" key="1">
    <source>
        <dbReference type="SAM" id="SignalP"/>
    </source>
</evidence>
<keyword evidence="1" id="KW-0732">Signal</keyword>
<gene>
    <name evidence="4" type="primary">LOC108682784</name>
</gene>
<dbReference type="PANTHER" id="PTHR31927:SF2">
    <property type="entry name" value="FI07246P-RELATED"/>
    <property type="match status" value="1"/>
</dbReference>
<name>A0A8B7PPY0_HYAAZ</name>
<dbReference type="PANTHER" id="PTHR31927">
    <property type="entry name" value="FI07246P-RELATED-RELATED"/>
    <property type="match status" value="1"/>
</dbReference>
<dbReference type="GO" id="GO:0062129">
    <property type="term" value="C:chitin-based extracellular matrix"/>
    <property type="evidence" value="ECO:0007669"/>
    <property type="project" value="TreeGrafter"/>
</dbReference>
<accession>A0A8B7PPY0</accession>
<dbReference type="Proteomes" id="UP000694843">
    <property type="component" value="Unplaced"/>
</dbReference>
<dbReference type="RefSeq" id="XP_018027511.1">
    <property type="nucleotide sequence ID" value="XM_018172022.2"/>
</dbReference>
<dbReference type="GeneID" id="108682784"/>
<keyword evidence="3" id="KW-1185">Reference proteome</keyword>
<keyword evidence="4" id="KW-0378">Hydrolase</keyword>
<evidence type="ECO:0000313" key="3">
    <source>
        <dbReference type="Proteomes" id="UP000694843"/>
    </source>
</evidence>
<keyword evidence="4" id="KW-0067">ATP-binding</keyword>
<dbReference type="GO" id="GO:0008010">
    <property type="term" value="F:structural constituent of chitin-based larval cuticle"/>
    <property type="evidence" value="ECO:0007669"/>
    <property type="project" value="TreeGrafter"/>
</dbReference>
<evidence type="ECO:0000313" key="4">
    <source>
        <dbReference type="RefSeq" id="XP_018027511.1"/>
    </source>
</evidence>
<dbReference type="AlphaFoldDB" id="A0A8B7PPY0"/>
<dbReference type="OrthoDB" id="6378257at2759"/>
<feature type="signal peptide" evidence="1">
    <location>
        <begin position="1"/>
        <end position="19"/>
    </location>
</feature>
<feature type="domain" description="DUF243" evidence="2">
    <location>
        <begin position="57"/>
        <end position="150"/>
    </location>
</feature>
<organism evidence="3 4">
    <name type="scientific">Hyalella azteca</name>
    <name type="common">Amphipod</name>
    <dbReference type="NCBI Taxonomy" id="294128"/>
    <lineage>
        <taxon>Eukaryota</taxon>
        <taxon>Metazoa</taxon>
        <taxon>Ecdysozoa</taxon>
        <taxon>Arthropoda</taxon>
        <taxon>Crustacea</taxon>
        <taxon>Multicrustacea</taxon>
        <taxon>Malacostraca</taxon>
        <taxon>Eumalacostraca</taxon>
        <taxon>Peracarida</taxon>
        <taxon>Amphipoda</taxon>
        <taxon>Senticaudata</taxon>
        <taxon>Talitrida</taxon>
        <taxon>Talitroidea</taxon>
        <taxon>Hyalellidae</taxon>
        <taxon>Hyalella</taxon>
    </lineage>
</organism>
<dbReference type="KEGG" id="hazt:108682784"/>
<evidence type="ECO:0000259" key="2">
    <source>
        <dbReference type="SMART" id="SM00690"/>
    </source>
</evidence>
<sequence length="342" mass="34710">MSLPMSVLVLGLCLATVASDVSFAGLNSLYSPPSINTAGYRCGDGFVRKIDGSCVRPIIKKSIFLFDAPKFKVKYQPPPRIPAPAIDYNYVFIKAPDPVTAPQAVVVPPPQQKTLVYVLNKQLGQQQQEVIEVPSEVSAPEVYFINYNEGENPTLPGGIDLQTALSQSAHAGHIVGQSGGENLASSGIHLGGTGSIVHSSSSHGFGGGSIDLSGSTVLNENSFDFSGSNGFGGNAVDFGSVVGSGGSLVSLGGSAGFGGSLLTTGGSSGVTFNQGLDLGGLGGSDSLSSFDDSLSSSYGVPPSTSNLLSLGLSTAYGPPPLPLENAGTSLFVKDVSASSSKV</sequence>
<dbReference type="InterPro" id="IPR004145">
    <property type="entry name" value="DUF243"/>
</dbReference>
<dbReference type="SMART" id="SM00690">
    <property type="entry name" value="DM5"/>
    <property type="match status" value="1"/>
</dbReference>
<feature type="chain" id="PRO_5034358599" evidence="1">
    <location>
        <begin position="20"/>
        <end position="342"/>
    </location>
</feature>
<dbReference type="GO" id="GO:0004386">
    <property type="term" value="F:helicase activity"/>
    <property type="evidence" value="ECO:0007669"/>
    <property type="project" value="UniProtKB-KW"/>
</dbReference>
<dbReference type="GO" id="GO:0040003">
    <property type="term" value="P:chitin-based cuticle development"/>
    <property type="evidence" value="ECO:0007669"/>
    <property type="project" value="TreeGrafter"/>
</dbReference>